<protein>
    <submittedName>
        <fullName evidence="2">Uncharacterized protein</fullName>
    </submittedName>
</protein>
<evidence type="ECO:0000313" key="3">
    <source>
        <dbReference type="Proteomes" id="UP000215914"/>
    </source>
</evidence>
<evidence type="ECO:0000313" key="2">
    <source>
        <dbReference type="EMBL" id="KAF5805207.1"/>
    </source>
</evidence>
<keyword evidence="1" id="KW-0175">Coiled coil</keyword>
<dbReference type="Gramene" id="mRNA:HanXRQr2_Chr05g0206441">
    <property type="protein sequence ID" value="CDS:HanXRQr2_Chr05g0206441.1"/>
    <property type="gene ID" value="HanXRQr2_Chr05g0206441"/>
</dbReference>
<keyword evidence="3" id="KW-1185">Reference proteome</keyword>
<dbReference type="EMBL" id="MNCJ02000320">
    <property type="protein sequence ID" value="KAF5805207.1"/>
    <property type="molecule type" value="Genomic_DNA"/>
</dbReference>
<proteinExistence type="predicted"/>
<comment type="caution">
    <text evidence="2">The sequence shown here is derived from an EMBL/GenBank/DDBJ whole genome shotgun (WGS) entry which is preliminary data.</text>
</comment>
<dbReference type="AlphaFoldDB" id="A0A9K3NLQ4"/>
<reference evidence="2" key="1">
    <citation type="journal article" date="2017" name="Nature">
        <title>The sunflower genome provides insights into oil metabolism, flowering and Asterid evolution.</title>
        <authorList>
            <person name="Badouin H."/>
            <person name="Gouzy J."/>
            <person name="Grassa C.J."/>
            <person name="Murat F."/>
            <person name="Staton S.E."/>
            <person name="Cottret L."/>
            <person name="Lelandais-Briere C."/>
            <person name="Owens G.L."/>
            <person name="Carrere S."/>
            <person name="Mayjonade B."/>
            <person name="Legrand L."/>
            <person name="Gill N."/>
            <person name="Kane N.C."/>
            <person name="Bowers J.E."/>
            <person name="Hubner S."/>
            <person name="Bellec A."/>
            <person name="Berard A."/>
            <person name="Berges H."/>
            <person name="Blanchet N."/>
            <person name="Boniface M.C."/>
            <person name="Brunel D."/>
            <person name="Catrice O."/>
            <person name="Chaidir N."/>
            <person name="Claudel C."/>
            <person name="Donnadieu C."/>
            <person name="Faraut T."/>
            <person name="Fievet G."/>
            <person name="Helmstetter N."/>
            <person name="King M."/>
            <person name="Knapp S.J."/>
            <person name="Lai Z."/>
            <person name="Le Paslier M.C."/>
            <person name="Lippi Y."/>
            <person name="Lorenzon L."/>
            <person name="Mandel J.R."/>
            <person name="Marage G."/>
            <person name="Marchand G."/>
            <person name="Marquand E."/>
            <person name="Bret-Mestries E."/>
            <person name="Morien E."/>
            <person name="Nambeesan S."/>
            <person name="Nguyen T."/>
            <person name="Pegot-Espagnet P."/>
            <person name="Pouilly N."/>
            <person name="Raftis F."/>
            <person name="Sallet E."/>
            <person name="Schiex T."/>
            <person name="Thomas J."/>
            <person name="Vandecasteele C."/>
            <person name="Vares D."/>
            <person name="Vear F."/>
            <person name="Vautrin S."/>
            <person name="Crespi M."/>
            <person name="Mangin B."/>
            <person name="Burke J.M."/>
            <person name="Salse J."/>
            <person name="Munos S."/>
            <person name="Vincourt P."/>
            <person name="Rieseberg L.H."/>
            <person name="Langlade N.B."/>
        </authorList>
    </citation>
    <scope>NUCLEOTIDE SEQUENCE</scope>
    <source>
        <tissue evidence="2">Leaves</tissue>
    </source>
</reference>
<organism evidence="2 3">
    <name type="scientific">Helianthus annuus</name>
    <name type="common">Common sunflower</name>
    <dbReference type="NCBI Taxonomy" id="4232"/>
    <lineage>
        <taxon>Eukaryota</taxon>
        <taxon>Viridiplantae</taxon>
        <taxon>Streptophyta</taxon>
        <taxon>Embryophyta</taxon>
        <taxon>Tracheophyta</taxon>
        <taxon>Spermatophyta</taxon>
        <taxon>Magnoliopsida</taxon>
        <taxon>eudicotyledons</taxon>
        <taxon>Gunneridae</taxon>
        <taxon>Pentapetalae</taxon>
        <taxon>asterids</taxon>
        <taxon>campanulids</taxon>
        <taxon>Asterales</taxon>
        <taxon>Asteraceae</taxon>
        <taxon>Asteroideae</taxon>
        <taxon>Heliantheae alliance</taxon>
        <taxon>Heliantheae</taxon>
        <taxon>Helianthus</taxon>
    </lineage>
</organism>
<evidence type="ECO:0000256" key="1">
    <source>
        <dbReference type="SAM" id="Coils"/>
    </source>
</evidence>
<dbReference type="Proteomes" id="UP000215914">
    <property type="component" value="Unassembled WGS sequence"/>
</dbReference>
<reference evidence="2" key="2">
    <citation type="submission" date="2020-06" db="EMBL/GenBank/DDBJ databases">
        <title>Helianthus annuus Genome sequencing and assembly Release 2.</title>
        <authorList>
            <person name="Gouzy J."/>
            <person name="Langlade N."/>
            <person name="Munos S."/>
        </authorList>
    </citation>
    <scope>NUCLEOTIDE SEQUENCE</scope>
    <source>
        <tissue evidence="2">Leaves</tissue>
    </source>
</reference>
<accession>A0A9K3NLQ4</accession>
<name>A0A9K3NLQ4_HELAN</name>
<sequence>MPITVPSSSFEFSSDKDVILDEAEGSSGGVHNEINPIKGLYLSTIAWDPRMPDMPYKPRWKIVKSTRLIYLNVVSHWVVHAFPPAEVSYVEGQDCGQLLDSTLIDVVSDVKRIAEIKRRCSQDNCELYQTHQVVQQMMDELQRQDSLIDAAKVRESRLLAEKQKTEEDLRRVTSNLAEEHVIWARDCQEKGRLISHALKTQKELERKVVTEAEKVRVPSSKIASLCIDHEFISQVQERHTALIAEMEDTQAKFNQATQRCDELIVQWSRLQRDLDAEKSRRAESENAVNQALAEASELRAQLGVLKGEKTWWASHGVVSCFEFLRRSPHFSGVTFVFFKHCTTLNNSIINEKLCFYSKICLFMYDICTFLILVQFRALKHFLESYT</sequence>
<feature type="coiled-coil region" evidence="1">
    <location>
        <begin position="232"/>
        <end position="308"/>
    </location>
</feature>
<gene>
    <name evidence="2" type="ORF">HanXRQr2_Chr05g0206441</name>
</gene>